<dbReference type="EMBL" id="ML978727">
    <property type="protein sequence ID" value="KAF2085846.1"/>
    <property type="molecule type" value="Genomic_DNA"/>
</dbReference>
<feature type="domain" description="Small EDRK-rich factor-like N-terminal" evidence="2">
    <location>
        <begin position="1"/>
        <end position="36"/>
    </location>
</feature>
<evidence type="ECO:0000259" key="2">
    <source>
        <dbReference type="Pfam" id="PF04419"/>
    </source>
</evidence>
<feature type="compositionally biased region" description="Basic and acidic residues" evidence="1">
    <location>
        <begin position="1"/>
        <end position="20"/>
    </location>
</feature>
<dbReference type="Proteomes" id="UP000799776">
    <property type="component" value="Unassembled WGS sequence"/>
</dbReference>
<gene>
    <name evidence="3" type="ORF">K490DRAFT_67134</name>
</gene>
<evidence type="ECO:0000256" key="1">
    <source>
        <dbReference type="SAM" id="MobiDB-lite"/>
    </source>
</evidence>
<comment type="caution">
    <text evidence="3">The sequence shown here is derived from an EMBL/GenBank/DDBJ whole genome shotgun (WGS) entry which is preliminary data.</text>
</comment>
<accession>A0A9P4LX84</accession>
<protein>
    <submittedName>
        <fullName evidence="3">Four F5 protein</fullName>
    </submittedName>
</protein>
<evidence type="ECO:0000313" key="4">
    <source>
        <dbReference type="Proteomes" id="UP000799776"/>
    </source>
</evidence>
<proteinExistence type="predicted"/>
<dbReference type="OrthoDB" id="18018at2759"/>
<feature type="region of interest" description="Disordered" evidence="1">
    <location>
        <begin position="1"/>
        <end position="62"/>
    </location>
</feature>
<evidence type="ECO:0000313" key="3">
    <source>
        <dbReference type="EMBL" id="KAF2085846.1"/>
    </source>
</evidence>
<reference evidence="3" key="1">
    <citation type="journal article" date="2020" name="Stud. Mycol.">
        <title>101 Dothideomycetes genomes: a test case for predicting lifestyles and emergence of pathogens.</title>
        <authorList>
            <person name="Haridas S."/>
            <person name="Albert R."/>
            <person name="Binder M."/>
            <person name="Bloem J."/>
            <person name="Labutti K."/>
            <person name="Salamov A."/>
            <person name="Andreopoulos B."/>
            <person name="Baker S."/>
            <person name="Barry K."/>
            <person name="Bills G."/>
            <person name="Bluhm B."/>
            <person name="Cannon C."/>
            <person name="Castanera R."/>
            <person name="Culley D."/>
            <person name="Daum C."/>
            <person name="Ezra D."/>
            <person name="Gonzalez J."/>
            <person name="Henrissat B."/>
            <person name="Kuo A."/>
            <person name="Liang C."/>
            <person name="Lipzen A."/>
            <person name="Lutzoni F."/>
            <person name="Magnuson J."/>
            <person name="Mondo S."/>
            <person name="Nolan M."/>
            <person name="Ohm R."/>
            <person name="Pangilinan J."/>
            <person name="Park H.-J."/>
            <person name="Ramirez L."/>
            <person name="Alfaro M."/>
            <person name="Sun H."/>
            <person name="Tritt A."/>
            <person name="Yoshinaga Y."/>
            <person name="Zwiers L.-H."/>
            <person name="Turgeon B."/>
            <person name="Goodwin S."/>
            <person name="Spatafora J."/>
            <person name="Crous P."/>
            <person name="Grigoriev I."/>
        </authorList>
    </citation>
    <scope>NUCLEOTIDE SEQUENCE</scope>
    <source>
        <strain evidence="3">CBS 121410</strain>
    </source>
</reference>
<dbReference type="AlphaFoldDB" id="A0A9P4LX84"/>
<name>A0A9P4LX84_9PEZI</name>
<sequence>MARGNQREKAREKNQKDAASVKKKNTQTGSEFQRTKEAQAAIMQAKQKAAEEKKAADAAKKK</sequence>
<dbReference type="InterPro" id="IPR007513">
    <property type="entry name" value="SERF-like_N"/>
</dbReference>
<keyword evidence="4" id="KW-1185">Reference proteome</keyword>
<feature type="compositionally biased region" description="Low complexity" evidence="1">
    <location>
        <begin position="38"/>
        <end position="47"/>
    </location>
</feature>
<dbReference type="Pfam" id="PF04419">
    <property type="entry name" value="SERF-like_N"/>
    <property type="match status" value="1"/>
</dbReference>
<feature type="compositionally biased region" description="Basic and acidic residues" evidence="1">
    <location>
        <begin position="48"/>
        <end position="62"/>
    </location>
</feature>
<organism evidence="3 4">
    <name type="scientific">Saccharata proteae CBS 121410</name>
    <dbReference type="NCBI Taxonomy" id="1314787"/>
    <lineage>
        <taxon>Eukaryota</taxon>
        <taxon>Fungi</taxon>
        <taxon>Dikarya</taxon>
        <taxon>Ascomycota</taxon>
        <taxon>Pezizomycotina</taxon>
        <taxon>Dothideomycetes</taxon>
        <taxon>Dothideomycetes incertae sedis</taxon>
        <taxon>Botryosphaeriales</taxon>
        <taxon>Saccharataceae</taxon>
        <taxon>Saccharata</taxon>
    </lineage>
</organism>